<reference evidence="1" key="1">
    <citation type="submission" date="2018-05" db="EMBL/GenBank/DDBJ databases">
        <authorList>
            <person name="Lanie J.A."/>
            <person name="Ng W.-L."/>
            <person name="Kazmierczak K.M."/>
            <person name="Andrzejewski T.M."/>
            <person name="Davidsen T.M."/>
            <person name="Wayne K.J."/>
            <person name="Tettelin H."/>
            <person name="Glass J.I."/>
            <person name="Rusch D."/>
            <person name="Podicherti R."/>
            <person name="Tsui H.-C.T."/>
            <person name="Winkler M.E."/>
        </authorList>
    </citation>
    <scope>NUCLEOTIDE SEQUENCE</scope>
</reference>
<feature type="non-terminal residue" evidence="1">
    <location>
        <position position="251"/>
    </location>
</feature>
<sequence>MDELGLVLPIPGGFGDNFKTLPVAIGLPMPIVQASIGLPFHTEITMRGIPVAIPLASMGTIKFGGFGGKIGISDYLSDILYQSENELRESEKEDIQYVIDAHPSDIKPKDVSKAMYYLQLQEIEVQEIDSLNVLFSQGDTTSVIDIQNRMLDAQLQLDAMPTLKKKKKKKKFPIDLSLGFYTNDFILDLESTGSTGVTSGVEVIDQGQANISATNRIISLQVGKTLNLPSYLAFLGGVGIYGGLGYEWSTL</sequence>
<gene>
    <name evidence="1" type="ORF">METZ01_LOCUS461259</name>
</gene>
<dbReference type="EMBL" id="UINC01193004">
    <property type="protein sequence ID" value="SVE08405.1"/>
    <property type="molecule type" value="Genomic_DNA"/>
</dbReference>
<protein>
    <submittedName>
        <fullName evidence="1">Uncharacterized protein</fullName>
    </submittedName>
</protein>
<name>A0A383AMJ7_9ZZZZ</name>
<accession>A0A383AMJ7</accession>
<organism evidence="1">
    <name type="scientific">marine metagenome</name>
    <dbReference type="NCBI Taxonomy" id="408172"/>
    <lineage>
        <taxon>unclassified sequences</taxon>
        <taxon>metagenomes</taxon>
        <taxon>ecological metagenomes</taxon>
    </lineage>
</organism>
<evidence type="ECO:0000313" key="1">
    <source>
        <dbReference type="EMBL" id="SVE08405.1"/>
    </source>
</evidence>
<dbReference type="AlphaFoldDB" id="A0A383AMJ7"/>
<proteinExistence type="predicted"/>